<reference evidence="2" key="1">
    <citation type="submission" date="2013-01" db="EMBL/GenBank/DDBJ databases">
        <title>Draft Genome Sequence of a Mulberry Tree, Morus notabilis C.K. Schneid.</title>
        <authorList>
            <person name="He N."/>
            <person name="Zhao S."/>
        </authorList>
    </citation>
    <scope>NUCLEOTIDE SEQUENCE</scope>
</reference>
<dbReference type="AlphaFoldDB" id="W9S7A4"/>
<keyword evidence="2" id="KW-1185">Reference proteome</keyword>
<dbReference type="EMBL" id="KE345782">
    <property type="protein sequence ID" value="EXC15605.1"/>
    <property type="molecule type" value="Genomic_DNA"/>
</dbReference>
<proteinExistence type="predicted"/>
<organism evidence="1 2">
    <name type="scientific">Morus notabilis</name>
    <dbReference type="NCBI Taxonomy" id="981085"/>
    <lineage>
        <taxon>Eukaryota</taxon>
        <taxon>Viridiplantae</taxon>
        <taxon>Streptophyta</taxon>
        <taxon>Embryophyta</taxon>
        <taxon>Tracheophyta</taxon>
        <taxon>Spermatophyta</taxon>
        <taxon>Magnoliopsida</taxon>
        <taxon>eudicotyledons</taxon>
        <taxon>Gunneridae</taxon>
        <taxon>Pentapetalae</taxon>
        <taxon>rosids</taxon>
        <taxon>fabids</taxon>
        <taxon>Rosales</taxon>
        <taxon>Moraceae</taxon>
        <taxon>Moreae</taxon>
        <taxon>Morus</taxon>
    </lineage>
</organism>
<name>W9S7A4_9ROSA</name>
<sequence length="93" mass="10779">MHYTFNPCTPDQAKYESESVYSFLITDEIHIHGHRNPSKMEEMVQGKNERNRVYKNQYRVSSCAIHVHAKKEIFTTESLVFDPAAVAAEHLIL</sequence>
<gene>
    <name evidence="1" type="ORF">L484_006869</name>
</gene>
<evidence type="ECO:0000313" key="1">
    <source>
        <dbReference type="EMBL" id="EXC15605.1"/>
    </source>
</evidence>
<dbReference type="Proteomes" id="UP000030645">
    <property type="component" value="Unassembled WGS sequence"/>
</dbReference>
<accession>W9S7A4</accession>
<evidence type="ECO:0000313" key="2">
    <source>
        <dbReference type="Proteomes" id="UP000030645"/>
    </source>
</evidence>
<protein>
    <submittedName>
        <fullName evidence="1">Uncharacterized protein</fullName>
    </submittedName>
</protein>